<evidence type="ECO:0000313" key="23">
    <source>
        <dbReference type="Proteomes" id="UP000008672"/>
    </source>
</evidence>
<dbReference type="GO" id="GO:0007249">
    <property type="term" value="P:canonical NF-kappaB signal transduction"/>
    <property type="evidence" value="ECO:0007669"/>
    <property type="project" value="TreeGrafter"/>
</dbReference>
<evidence type="ECO:0000256" key="8">
    <source>
        <dbReference type="ARBA" id="ARBA00022737"/>
    </source>
</evidence>
<evidence type="ECO:0000256" key="4">
    <source>
        <dbReference type="ARBA" id="ARBA00022588"/>
    </source>
</evidence>
<keyword evidence="15" id="KW-0325">Glycoprotein</keyword>
<dbReference type="PANTHER" id="PTHR47410">
    <property type="entry name" value="TOLL-LIKE RECEPTOR 7-RELATED"/>
    <property type="match status" value="1"/>
</dbReference>
<dbReference type="GO" id="GO:0002224">
    <property type="term" value="P:toll-like receptor signaling pathway"/>
    <property type="evidence" value="ECO:0007669"/>
    <property type="project" value="TreeGrafter"/>
</dbReference>
<feature type="chain" id="PRO_5003581333" description="Toll-like receptor 9" evidence="20">
    <location>
        <begin position="17"/>
        <end position="1039"/>
    </location>
</feature>
<dbReference type="SMART" id="SM00369">
    <property type="entry name" value="LRR_TYP"/>
    <property type="match status" value="13"/>
</dbReference>
<dbReference type="Gene3D" id="3.80.10.10">
    <property type="entry name" value="Ribonuclease Inhibitor"/>
    <property type="match status" value="1"/>
</dbReference>
<evidence type="ECO:0000256" key="14">
    <source>
        <dbReference type="ARBA" id="ARBA00023170"/>
    </source>
</evidence>
<keyword evidence="11" id="KW-1133">Transmembrane helix</keyword>
<keyword evidence="17" id="KW-0449">Lipoprotein</keyword>
<feature type="domain" description="TIR" evidence="21">
    <location>
        <begin position="878"/>
        <end position="1022"/>
    </location>
</feature>
<keyword evidence="12" id="KW-0472">Membrane</keyword>
<dbReference type="Proteomes" id="UP000008672">
    <property type="component" value="Unassembled WGS sequence"/>
</dbReference>
<evidence type="ECO:0000256" key="7">
    <source>
        <dbReference type="ARBA" id="ARBA00022729"/>
    </source>
</evidence>
<proteinExistence type="inferred from homology"/>
<dbReference type="HOGENOM" id="CLU_006000_2_0_1"/>
<evidence type="ECO:0000256" key="17">
    <source>
        <dbReference type="ARBA" id="ARBA00023288"/>
    </source>
</evidence>
<keyword evidence="14" id="KW-0675">Receptor</keyword>
<name>H3BGE4_LATCH</name>
<dbReference type="PROSITE" id="PS51450">
    <property type="entry name" value="LRR"/>
    <property type="match status" value="3"/>
</dbReference>
<dbReference type="InParanoid" id="H3BGE4"/>
<reference evidence="22" key="2">
    <citation type="submission" date="2025-08" db="UniProtKB">
        <authorList>
            <consortium name="Ensembl"/>
        </authorList>
    </citation>
    <scope>IDENTIFICATION</scope>
</reference>
<keyword evidence="23" id="KW-1185">Reference proteome</keyword>
<dbReference type="InterPro" id="IPR001611">
    <property type="entry name" value="Leu-rich_rpt"/>
</dbReference>
<evidence type="ECO:0000256" key="9">
    <source>
        <dbReference type="ARBA" id="ARBA00022753"/>
    </source>
</evidence>
<dbReference type="SMART" id="SM00255">
    <property type="entry name" value="TIR"/>
    <property type="match status" value="1"/>
</dbReference>
<keyword evidence="8" id="KW-0677">Repeat</keyword>
<keyword evidence="6" id="KW-0812">Transmembrane</keyword>
<keyword evidence="13" id="KW-0564">Palmitate</keyword>
<dbReference type="FunFam" id="3.40.50.10140:FF:000003">
    <property type="entry name" value="Toll-like receptor 7"/>
    <property type="match status" value="1"/>
</dbReference>
<dbReference type="PROSITE" id="PS50104">
    <property type="entry name" value="TIR"/>
    <property type="match status" value="1"/>
</dbReference>
<dbReference type="STRING" id="7897.ENSLACP00000020965"/>
<dbReference type="PANTHER" id="PTHR47410:SF3">
    <property type="entry name" value="TOLL-LIKE RECEPTOR 9"/>
    <property type="match status" value="1"/>
</dbReference>
<evidence type="ECO:0000256" key="10">
    <source>
        <dbReference type="ARBA" id="ARBA00022859"/>
    </source>
</evidence>
<reference evidence="23" key="1">
    <citation type="submission" date="2011-08" db="EMBL/GenBank/DDBJ databases">
        <title>The draft genome of Latimeria chalumnae.</title>
        <authorList>
            <person name="Di Palma F."/>
            <person name="Alfoldi J."/>
            <person name="Johnson J."/>
            <person name="Berlin A."/>
            <person name="Gnerre S."/>
            <person name="Jaffe D."/>
            <person name="MacCallum I."/>
            <person name="Young S."/>
            <person name="Walker B.J."/>
            <person name="Lander E."/>
            <person name="Lindblad-Toh K."/>
        </authorList>
    </citation>
    <scope>NUCLEOTIDE SEQUENCE [LARGE SCALE GENOMIC DNA]</scope>
    <source>
        <strain evidence="23">Wild caught</strain>
    </source>
</reference>
<comment type="subunit">
    <text evidence="19">Monomer and homodimer. Exists as a monomer in the absence of unmethylated cytidine-phosphate-guanosine (CpG) ligand. Proteolytic processing of an insertion loop (Z-loop) is required for homodimerization upon binding to the unmethylated CpG ligand leading to its activation. Interacts with MYD88 via their respective TIR domains. Interacts with BTK. Interacts (via transmembrane domain) with UNC93B1. Interacts with CD300LH; the interaction may promote full activation of TLR9-triggered innate responses. Interacts with CNPY3 and HSP90B1; this interaction is required for proper folding in the endoplasmic reticulum. Interacts with SMPDL3B. Interacts with CD82; this interaction is essential for TLR9-dependent myddosome formation in response to CpG stimulation.</text>
</comment>
<gene>
    <name evidence="22" type="primary">TLR9</name>
</gene>
<dbReference type="PRINTS" id="PR01537">
    <property type="entry name" value="INTRLKN1R1F"/>
</dbReference>
<keyword evidence="7 20" id="KW-0732">Signal</keyword>
<reference evidence="22" key="3">
    <citation type="submission" date="2025-09" db="UniProtKB">
        <authorList>
            <consortium name="Ensembl"/>
        </authorList>
    </citation>
    <scope>IDENTIFICATION</scope>
</reference>
<dbReference type="GO" id="GO:0051607">
    <property type="term" value="P:defense response to virus"/>
    <property type="evidence" value="ECO:0007669"/>
    <property type="project" value="TreeGrafter"/>
</dbReference>
<dbReference type="Ensembl" id="ENSLACT00000021105.1">
    <property type="protein sequence ID" value="ENSLACP00000020965.1"/>
    <property type="gene ID" value="ENSLACG00000018420.1"/>
</dbReference>
<dbReference type="GO" id="GO:0005886">
    <property type="term" value="C:plasma membrane"/>
    <property type="evidence" value="ECO:0007669"/>
    <property type="project" value="TreeGrafter"/>
</dbReference>
<dbReference type="eggNOG" id="KOG4641">
    <property type="taxonomic scope" value="Eukaryota"/>
</dbReference>
<dbReference type="GO" id="GO:0005768">
    <property type="term" value="C:endosome"/>
    <property type="evidence" value="ECO:0007669"/>
    <property type="project" value="UniProtKB-SubCell"/>
</dbReference>
<dbReference type="OMA" id="YNQNFCR"/>
<evidence type="ECO:0000313" key="22">
    <source>
        <dbReference type="Ensembl" id="ENSLACP00000020965.1"/>
    </source>
</evidence>
<evidence type="ECO:0000256" key="5">
    <source>
        <dbReference type="ARBA" id="ARBA00022614"/>
    </source>
</evidence>
<dbReference type="SMART" id="SM00365">
    <property type="entry name" value="LRR_SD22"/>
    <property type="match status" value="8"/>
</dbReference>
<keyword evidence="10" id="KW-0391">Immunity</keyword>
<evidence type="ECO:0000256" key="3">
    <source>
        <dbReference type="ARBA" id="ARBA00017400"/>
    </source>
</evidence>
<dbReference type="Gene3D" id="3.40.50.10140">
    <property type="entry name" value="Toll/interleukin-1 receptor homology (TIR) domain"/>
    <property type="match status" value="1"/>
</dbReference>
<comment type="similarity">
    <text evidence="2">Belongs to the Toll-like receptor family.</text>
</comment>
<dbReference type="FunCoup" id="H3BGE4">
    <property type="interactions" value="143"/>
</dbReference>
<dbReference type="EMBL" id="AFYH01005882">
    <property type="status" value="NOT_ANNOTATED_CDS"/>
    <property type="molecule type" value="Genomic_DNA"/>
</dbReference>
<sequence>CAGCFLLVSLVMICLSASTLLPYLPCGTMGKTQIDCVDHELTSVPQFIAPTEHITALLLSRNKIQQISKSSLPNFPNLTCLELSWNCPPVTMRIGNEACELKIDPDAFASLNLHKLNLSGNSLSMVPTFPSTLKYLNLNYNHILNMDGSTFAGLVNLKYLYMEKNCFYRNPCDIPLNIENTTFSELQRLELLSLNNNELVHIPSNLPRSLKKLLLSQNKITSISKVDLNYLRRLKMLDIGGNCRRCDHASTPCIFCPAGTLNLNPASFSKLHSLEKLMLNDNSLTQLDENLFKPLKQLRWLDLSNNYLTTEIYNGTVFRQLSRVETLTLSYNYRMKVILDRLSFSESFANMHSLKQLYLSGIFFRSLDEKAFQPLLQLHHLVRVNLNLNFIDKIPLHLFGRMSSLHYIGLAENEINFPHYEDCSHKNESYRGEPLSSQPNGQLLSVEKGMGLDLSEINDDEVRNSKVGKIKEAPWYSAIKPSCNLTLDLQKNNLVFIKPDMFKELERVECLKLSFNSISQPVNGSQFTNLVNVKHLDLSHNRIDLYYGSAFRELPNLEHLDLSSNSYHFSLKGLGHQLTFIRRMHSLRYLSLANNKIADRITKMLESDSLNFLDFSRNRLDIMWQPGRNMYIMFFHRLTNLTLLDISRNFLKQIPAKALDYFPRMLRALFINNNHLTSFNWTQLSNFKNLEILDLRGNYLTILAKSPSIPSASIIHKLDLSDNRIYKIYRQFFDKAHRLTHLNLSHNSLQTIDEISIPYRLLKELKNLDIRGNPMLCTCDSTFYEFIFKFNISIPQVTNKVTCGSPNMFKGRSIFSRDVLLCSDELSPCLFALSFLTAFALMLLPIGKQFWGWDVWYTFYICSARFGGSVKDHGAESSDYDAFVIFDKEQANVADWVYNELRAHLEDKGIRKFKLCLEERDWVPGKTSIENLCNAVYKSKKTIFILSKYQPMNGMLRETFFMAQQRLLEEKKDVVILILLDEVLKKSRYLQLRKRLCKKTVLFWPPNPFGQQYFWHKLRTVLDKDNHQYYDKNFSVGFD</sequence>
<dbReference type="AlphaFoldDB" id="H3BGE4"/>
<dbReference type="GO" id="GO:0006954">
    <property type="term" value="P:inflammatory response"/>
    <property type="evidence" value="ECO:0007669"/>
    <property type="project" value="UniProtKB-KW"/>
</dbReference>
<evidence type="ECO:0000256" key="13">
    <source>
        <dbReference type="ARBA" id="ARBA00023139"/>
    </source>
</evidence>
<keyword evidence="5" id="KW-0433">Leucine-rich repeat</keyword>
<comment type="subcellular location">
    <subcellularLocation>
        <location evidence="18">Endomembrane system</location>
        <topology evidence="18">Single-pass type I membrane protein</topology>
    </subcellularLocation>
    <subcellularLocation>
        <location evidence="1">Endosome</location>
    </subcellularLocation>
</comment>
<dbReference type="GO" id="GO:0045087">
    <property type="term" value="P:innate immune response"/>
    <property type="evidence" value="ECO:0007669"/>
    <property type="project" value="UniProtKB-KW"/>
</dbReference>
<evidence type="ECO:0000256" key="12">
    <source>
        <dbReference type="ARBA" id="ARBA00023136"/>
    </source>
</evidence>
<evidence type="ECO:0000256" key="1">
    <source>
        <dbReference type="ARBA" id="ARBA00004177"/>
    </source>
</evidence>
<keyword evidence="4" id="KW-0399">Innate immunity</keyword>
<evidence type="ECO:0000259" key="21">
    <source>
        <dbReference type="PROSITE" id="PS50104"/>
    </source>
</evidence>
<dbReference type="Pfam" id="PF13855">
    <property type="entry name" value="LRR_8"/>
    <property type="match status" value="3"/>
</dbReference>
<dbReference type="SMART" id="SM00364">
    <property type="entry name" value="LRR_BAC"/>
    <property type="match status" value="9"/>
</dbReference>
<keyword evidence="9" id="KW-0967">Endosome</keyword>
<organism evidence="22 23">
    <name type="scientific">Latimeria chalumnae</name>
    <name type="common">Coelacanth</name>
    <dbReference type="NCBI Taxonomy" id="7897"/>
    <lineage>
        <taxon>Eukaryota</taxon>
        <taxon>Metazoa</taxon>
        <taxon>Chordata</taxon>
        <taxon>Craniata</taxon>
        <taxon>Vertebrata</taxon>
        <taxon>Euteleostomi</taxon>
        <taxon>Coelacanthiformes</taxon>
        <taxon>Coelacanthidae</taxon>
        <taxon>Latimeria</taxon>
    </lineage>
</organism>
<evidence type="ECO:0000256" key="2">
    <source>
        <dbReference type="ARBA" id="ARBA00009634"/>
    </source>
</evidence>
<dbReference type="SUPFAM" id="SSF52058">
    <property type="entry name" value="L domain-like"/>
    <property type="match status" value="2"/>
</dbReference>
<dbReference type="GO" id="GO:0032755">
    <property type="term" value="P:positive regulation of interleukin-6 production"/>
    <property type="evidence" value="ECO:0007669"/>
    <property type="project" value="TreeGrafter"/>
</dbReference>
<feature type="signal peptide" evidence="20">
    <location>
        <begin position="1"/>
        <end position="16"/>
    </location>
</feature>
<keyword evidence="16" id="KW-0395">Inflammatory response</keyword>
<dbReference type="InterPro" id="IPR035897">
    <property type="entry name" value="Toll_tir_struct_dom_sf"/>
</dbReference>
<evidence type="ECO:0000256" key="11">
    <source>
        <dbReference type="ARBA" id="ARBA00022989"/>
    </source>
</evidence>
<protein>
    <recommendedName>
        <fullName evidence="3">Toll-like receptor 9</fullName>
    </recommendedName>
</protein>
<evidence type="ECO:0000256" key="20">
    <source>
        <dbReference type="SAM" id="SignalP"/>
    </source>
</evidence>
<evidence type="ECO:0000256" key="16">
    <source>
        <dbReference type="ARBA" id="ARBA00023198"/>
    </source>
</evidence>
<dbReference type="Pfam" id="PF01582">
    <property type="entry name" value="TIR"/>
    <property type="match status" value="1"/>
</dbReference>
<evidence type="ECO:0000256" key="6">
    <source>
        <dbReference type="ARBA" id="ARBA00022692"/>
    </source>
</evidence>
<accession>H3BGE4</accession>
<dbReference type="InterPro" id="IPR003591">
    <property type="entry name" value="Leu-rich_rpt_typical-subtyp"/>
</dbReference>
<dbReference type="InterPro" id="IPR032675">
    <property type="entry name" value="LRR_dom_sf"/>
</dbReference>
<dbReference type="GO" id="GO:1902533">
    <property type="term" value="P:positive regulation of intracellular signal transduction"/>
    <property type="evidence" value="ECO:0007669"/>
    <property type="project" value="UniProtKB-ARBA"/>
</dbReference>
<dbReference type="SUPFAM" id="SSF52200">
    <property type="entry name" value="Toll/Interleukin receptor TIR domain"/>
    <property type="match status" value="1"/>
</dbReference>
<evidence type="ECO:0000256" key="18">
    <source>
        <dbReference type="ARBA" id="ARBA00046288"/>
    </source>
</evidence>
<dbReference type="GO" id="GO:0038187">
    <property type="term" value="F:pattern recognition receptor activity"/>
    <property type="evidence" value="ECO:0007669"/>
    <property type="project" value="TreeGrafter"/>
</dbReference>
<evidence type="ECO:0000256" key="15">
    <source>
        <dbReference type="ARBA" id="ARBA00023180"/>
    </source>
</evidence>
<dbReference type="GeneTree" id="ENSGT00940000163875"/>
<dbReference type="InterPro" id="IPR000157">
    <property type="entry name" value="TIR_dom"/>
</dbReference>
<evidence type="ECO:0000256" key="19">
    <source>
        <dbReference type="ARBA" id="ARBA00046617"/>
    </source>
</evidence>